<protein>
    <submittedName>
        <fullName evidence="2">5'-3' exoribonuclease</fullName>
    </submittedName>
</protein>
<name>A0AC34QFX0_9BILA</name>
<organism evidence="1 2">
    <name type="scientific">Panagrolaimus sp. JU765</name>
    <dbReference type="NCBI Taxonomy" id="591449"/>
    <lineage>
        <taxon>Eukaryota</taxon>
        <taxon>Metazoa</taxon>
        <taxon>Ecdysozoa</taxon>
        <taxon>Nematoda</taxon>
        <taxon>Chromadorea</taxon>
        <taxon>Rhabditida</taxon>
        <taxon>Tylenchina</taxon>
        <taxon>Panagrolaimomorpha</taxon>
        <taxon>Panagrolaimoidea</taxon>
        <taxon>Panagrolaimidae</taxon>
        <taxon>Panagrolaimus</taxon>
    </lineage>
</organism>
<sequence length="1018" mass="117763">MGVPSFFRWLQRKYPSIIVYANEEKPQELNGIEVPVDCTKPNPNNQEFDNLYLDMNGIIHPCTHPENRPAPKTEEEMFALIFEYVDRLFAIVRPRRLLYMAIDGVAPRAKMNQQRSRRFRAAKEAAEKEEEIQRIRDKLESDGIPLPPKRKEEEKFDTNCITPGTPFMDRLAVALRYYIHNKVTLDPAWEHIQVILSDANAPGEGEHKIMDFIRRQRSNPEHDPNTVHCLCGADADLIMLGLATHEANFHILREEFVPNQPRPCELCHQYGHELKDCRGLAADEKMPDQADPLERQTNFIFIKLPALREYLERELHKDNFPFEFDLERAIDDWVFMCFFVGNDFLPHLPSLEIREGAIDRLIRLYQDMLFKTRGWLTDAGEVNMKRVEIMMKGLGNVEDEIFRKRKFREMQYQKSRKRVARKDQFMPQSYSVVAPLDKPPEAMSASEFKERRKDERMNACNEAEKKLKSLLQITGLPADDSGKVERSNPWHTFKRAHEGDDSDAPPEKFLKVAECAADVDEEEEEEEEPYDDVRLHEPGWKARYYTMKFGVGADDVEFRRQVASDYVEGLCWVLKYYYQGCVSWDWFYPHHYAPFASDFDQISKFTPDFSKPTKPFNPLEQLMAVFPAASRAHIPKAWHSLMTDGDSPLLEFYPPDFRVDLNGKKFAWQGVALLPFVDQELLLTELAKVYNKLTDEEKRRNIRGPDRIFVSKNHPLFNTFAEVYKSGQEKAFKVKKDAEGSIIHEWIIIDPKLANGMAGEIACDAAAVMPGETYPSIFKNSIIYKDITPNLCMMVDYRDPQYPKGYKYPAIRLAGVIEPESTLKPKSYDEQQNGQYRPNVGFTRDRQYANMSQPGHRMLSHEMNRGGRGRGKFIQPTNYQQHRIEQISDNYSSQYSGHFESSRSRNNGMPSAPRPPILNRFFEGGQPPSFSDMALGKPSRPPYHGNNNRGGFGNKDFSGRGRGGRSNYRGNNFRGDYQNRHGDYHQGNGGPQRPRSQHGHHPYDNKSERGRGGRGDRH</sequence>
<evidence type="ECO:0000313" key="2">
    <source>
        <dbReference type="WBParaSite" id="JU765_v2.g15929.t2"/>
    </source>
</evidence>
<dbReference type="Proteomes" id="UP000887576">
    <property type="component" value="Unplaced"/>
</dbReference>
<dbReference type="WBParaSite" id="JU765_v2.g15929.t2">
    <property type="protein sequence ID" value="JU765_v2.g15929.t2"/>
    <property type="gene ID" value="JU765_v2.g15929"/>
</dbReference>
<accession>A0AC34QFX0</accession>
<evidence type="ECO:0000313" key="1">
    <source>
        <dbReference type="Proteomes" id="UP000887576"/>
    </source>
</evidence>
<proteinExistence type="predicted"/>
<reference evidence="2" key="1">
    <citation type="submission" date="2022-11" db="UniProtKB">
        <authorList>
            <consortium name="WormBaseParasite"/>
        </authorList>
    </citation>
    <scope>IDENTIFICATION</scope>
</reference>